<sequence length="119" mass="13424">MRLPEERVFFFYLLSPAVTRDAPLQLLACFLGPCVSWSLPLASCWEFVQWIGSSICSRLCSHRSSWHGHVILHPPEGLAVLGVLTDGLGGWMDRWHRHFPEDLAAVDEATLDLAVKLRL</sequence>
<evidence type="ECO:0000313" key="2">
    <source>
        <dbReference type="Proteomes" id="UP000694892"/>
    </source>
</evidence>
<proteinExistence type="predicted"/>
<accession>A0A974BUF1</accession>
<gene>
    <name evidence="1" type="ORF">XELAEV_18047107mg</name>
</gene>
<dbReference type="Proteomes" id="UP000694892">
    <property type="component" value="Chromosome 9_10S"/>
</dbReference>
<protein>
    <submittedName>
        <fullName evidence="1">Uncharacterized protein</fullName>
    </submittedName>
</protein>
<name>A0A974BUF1_XENLA</name>
<dbReference type="EMBL" id="CM004483">
    <property type="protein sequence ID" value="OCT61078.1"/>
    <property type="molecule type" value="Genomic_DNA"/>
</dbReference>
<evidence type="ECO:0000313" key="1">
    <source>
        <dbReference type="EMBL" id="OCT61078.1"/>
    </source>
</evidence>
<dbReference type="AlphaFoldDB" id="A0A974BUF1"/>
<organism evidence="1 2">
    <name type="scientific">Xenopus laevis</name>
    <name type="common">African clawed frog</name>
    <dbReference type="NCBI Taxonomy" id="8355"/>
    <lineage>
        <taxon>Eukaryota</taxon>
        <taxon>Metazoa</taxon>
        <taxon>Chordata</taxon>
        <taxon>Craniata</taxon>
        <taxon>Vertebrata</taxon>
        <taxon>Euteleostomi</taxon>
        <taxon>Amphibia</taxon>
        <taxon>Batrachia</taxon>
        <taxon>Anura</taxon>
        <taxon>Pipoidea</taxon>
        <taxon>Pipidae</taxon>
        <taxon>Xenopodinae</taxon>
        <taxon>Xenopus</taxon>
        <taxon>Xenopus</taxon>
    </lineage>
</organism>
<reference evidence="2" key="1">
    <citation type="journal article" date="2016" name="Nature">
        <title>Genome evolution in the allotetraploid frog Xenopus laevis.</title>
        <authorList>
            <person name="Session A.M."/>
            <person name="Uno Y."/>
            <person name="Kwon T."/>
            <person name="Chapman J.A."/>
            <person name="Toyoda A."/>
            <person name="Takahashi S."/>
            <person name="Fukui A."/>
            <person name="Hikosaka A."/>
            <person name="Suzuki A."/>
            <person name="Kondo M."/>
            <person name="van Heeringen S.J."/>
            <person name="Quigley I."/>
            <person name="Heinz S."/>
            <person name="Ogino H."/>
            <person name="Ochi H."/>
            <person name="Hellsten U."/>
            <person name="Lyons J.B."/>
            <person name="Simakov O."/>
            <person name="Putnam N."/>
            <person name="Stites J."/>
            <person name="Kuroki Y."/>
            <person name="Tanaka T."/>
            <person name="Michiue T."/>
            <person name="Watanabe M."/>
            <person name="Bogdanovic O."/>
            <person name="Lister R."/>
            <person name="Georgiou G."/>
            <person name="Paranjpe S.S."/>
            <person name="van Kruijsbergen I."/>
            <person name="Shu S."/>
            <person name="Carlson J."/>
            <person name="Kinoshita T."/>
            <person name="Ohta Y."/>
            <person name="Mawaribuchi S."/>
            <person name="Jenkins J."/>
            <person name="Grimwood J."/>
            <person name="Schmutz J."/>
            <person name="Mitros T."/>
            <person name="Mozaffari S.V."/>
            <person name="Suzuki Y."/>
            <person name="Haramoto Y."/>
            <person name="Yamamoto T.S."/>
            <person name="Takagi C."/>
            <person name="Heald R."/>
            <person name="Miller K."/>
            <person name="Haudenschild C."/>
            <person name="Kitzman J."/>
            <person name="Nakayama T."/>
            <person name="Izutsu Y."/>
            <person name="Robert J."/>
            <person name="Fortriede J."/>
            <person name="Burns K."/>
            <person name="Lotay V."/>
            <person name="Karimi K."/>
            <person name="Yasuoka Y."/>
            <person name="Dichmann D.S."/>
            <person name="Flajnik M.F."/>
            <person name="Houston D.W."/>
            <person name="Shendure J."/>
            <person name="DuPasquier L."/>
            <person name="Vize P.D."/>
            <person name="Zorn A.M."/>
            <person name="Ito M."/>
            <person name="Marcotte E.M."/>
            <person name="Wallingford J.B."/>
            <person name="Ito Y."/>
            <person name="Asashima M."/>
            <person name="Ueno N."/>
            <person name="Matsuda Y."/>
            <person name="Veenstra G.J."/>
            <person name="Fujiyama A."/>
            <person name="Harland R.M."/>
            <person name="Taira M."/>
            <person name="Rokhsar D.S."/>
        </authorList>
    </citation>
    <scope>NUCLEOTIDE SEQUENCE [LARGE SCALE GENOMIC DNA]</scope>
    <source>
        <strain evidence="2">J</strain>
    </source>
</reference>